<evidence type="ECO:0000256" key="5">
    <source>
        <dbReference type="ARBA" id="ARBA00013477"/>
    </source>
</evidence>
<dbReference type="Pfam" id="PF12933">
    <property type="entry name" value="FTO_NTD"/>
    <property type="match status" value="2"/>
</dbReference>
<dbReference type="GO" id="GO:0016607">
    <property type="term" value="C:nuclear speck"/>
    <property type="evidence" value="ECO:0007669"/>
    <property type="project" value="UniProtKB-SubCell"/>
</dbReference>
<comment type="caution">
    <text evidence="25">The sequence shown here is derived from an EMBL/GenBank/DDBJ whole genome shotgun (WGS) entry which is preliminary data.</text>
</comment>
<evidence type="ECO:0000256" key="23">
    <source>
        <dbReference type="SAM" id="MobiDB-lite"/>
    </source>
</evidence>
<evidence type="ECO:0000256" key="2">
    <source>
        <dbReference type="ARBA" id="ARBA00004496"/>
    </source>
</evidence>
<evidence type="ECO:0000256" key="14">
    <source>
        <dbReference type="ARBA" id="ARBA00030557"/>
    </source>
</evidence>
<dbReference type="GO" id="GO:0040014">
    <property type="term" value="P:regulation of multicellular organism growth"/>
    <property type="evidence" value="ECO:0007669"/>
    <property type="project" value="InterPro"/>
</dbReference>
<keyword evidence="10" id="KW-0408">Iron</keyword>
<dbReference type="GO" id="GO:0035516">
    <property type="term" value="F:broad specificity oxidative DNA demethylase activity"/>
    <property type="evidence" value="ECO:0007669"/>
    <property type="project" value="InterPro"/>
</dbReference>
<dbReference type="InterPro" id="IPR037151">
    <property type="entry name" value="AlkB-like_sf"/>
</dbReference>
<keyword evidence="7" id="KW-0479">Metal-binding</keyword>
<keyword evidence="9" id="KW-0560">Oxidoreductase</keyword>
<keyword evidence="11" id="KW-0539">Nucleus</keyword>
<evidence type="ECO:0000256" key="13">
    <source>
        <dbReference type="ARBA" id="ARBA00030546"/>
    </source>
</evidence>
<evidence type="ECO:0000256" key="15">
    <source>
        <dbReference type="ARBA" id="ARBA00032169"/>
    </source>
</evidence>
<evidence type="ECO:0000256" key="21">
    <source>
        <dbReference type="ARBA" id="ARBA00049056"/>
    </source>
</evidence>
<comment type="subcellular location">
    <subcellularLocation>
        <location evidence="2">Cytoplasm</location>
    </subcellularLocation>
    <subcellularLocation>
        <location evidence="1">Nucleus speckle</location>
    </subcellularLocation>
</comment>
<evidence type="ECO:0000256" key="6">
    <source>
        <dbReference type="ARBA" id="ARBA00022490"/>
    </source>
</evidence>
<dbReference type="Gene3D" id="1.20.58.1470">
    <property type="entry name" value="FTO C-terminal domain"/>
    <property type="match status" value="1"/>
</dbReference>
<comment type="catalytic activity">
    <reaction evidence="20">
        <text>a 5'-end (N(7)-methyl 5'-triphosphoguanosine)-(N(6),2'-O-dimethyladenosine) in U6 snRNA + 2-oxoglutarate + O2 = a 5'-end (N(7)-methyl 5'-triphosphoguanosine)-(2'-O-methyladenosine) in U6 snRNA + formaldehyde + succinate + CO2</text>
        <dbReference type="Rhea" id="RHEA:57904"/>
        <dbReference type="Rhea" id="RHEA-COMP:15030"/>
        <dbReference type="Rhea" id="RHEA-COMP:15031"/>
        <dbReference type="ChEBI" id="CHEBI:15379"/>
        <dbReference type="ChEBI" id="CHEBI:16526"/>
        <dbReference type="ChEBI" id="CHEBI:16810"/>
        <dbReference type="ChEBI" id="CHEBI:16842"/>
        <dbReference type="ChEBI" id="CHEBI:30031"/>
        <dbReference type="ChEBI" id="CHEBI:85958"/>
        <dbReference type="ChEBI" id="CHEBI:85959"/>
    </reaction>
</comment>
<comment type="catalytic activity">
    <reaction evidence="18">
        <text>an N(1)-methyladenosine in tRNA + 2-oxoglutarate + O2 = an adenosine in tRNA + formaldehyde + succinate + CO2</text>
        <dbReference type="Rhea" id="RHEA:54576"/>
        <dbReference type="Rhea" id="RHEA-COMP:10242"/>
        <dbReference type="Rhea" id="RHEA-COMP:12312"/>
        <dbReference type="ChEBI" id="CHEBI:15379"/>
        <dbReference type="ChEBI" id="CHEBI:16526"/>
        <dbReference type="ChEBI" id="CHEBI:16810"/>
        <dbReference type="ChEBI" id="CHEBI:16842"/>
        <dbReference type="ChEBI" id="CHEBI:30031"/>
        <dbReference type="ChEBI" id="CHEBI:74411"/>
        <dbReference type="ChEBI" id="CHEBI:74491"/>
    </reaction>
</comment>
<proteinExistence type="inferred from homology"/>
<evidence type="ECO:0000256" key="16">
    <source>
        <dbReference type="ARBA" id="ARBA00032950"/>
    </source>
</evidence>
<dbReference type="InterPro" id="IPR024366">
    <property type="entry name" value="FTO_C"/>
</dbReference>
<evidence type="ECO:0000256" key="12">
    <source>
        <dbReference type="ARBA" id="ARBA00030404"/>
    </source>
</evidence>
<dbReference type="InterPro" id="IPR038413">
    <property type="entry name" value="FTO_C_sf"/>
</dbReference>
<evidence type="ECO:0000256" key="11">
    <source>
        <dbReference type="ARBA" id="ARBA00023242"/>
    </source>
</evidence>
<dbReference type="GO" id="GO:0005737">
    <property type="term" value="C:cytoplasm"/>
    <property type="evidence" value="ECO:0007669"/>
    <property type="project" value="UniProtKB-SubCell"/>
</dbReference>
<evidence type="ECO:0000256" key="3">
    <source>
        <dbReference type="ARBA" id="ARBA00006264"/>
    </source>
</evidence>
<comment type="subunit">
    <text evidence="17">Monomer. May also exist as homodimer.</text>
</comment>
<name>A0AAD7XPX2_9STRA</name>
<evidence type="ECO:0000256" key="18">
    <source>
        <dbReference type="ARBA" id="ARBA00047457"/>
    </source>
</evidence>
<dbReference type="GO" id="GO:0006307">
    <property type="term" value="P:DNA alkylation repair"/>
    <property type="evidence" value="ECO:0007669"/>
    <property type="project" value="InterPro"/>
</dbReference>
<comment type="catalytic activity">
    <reaction evidence="21">
        <text>N(6)-methyladenosine in U6 snRNA + 2-oxoglutarate + O2 = adenosine in U6 snRNA + formaldehyde + succinate + CO2</text>
        <dbReference type="Rhea" id="RHEA:57900"/>
        <dbReference type="Rhea" id="RHEA-COMP:13573"/>
        <dbReference type="Rhea" id="RHEA-COMP:13574"/>
        <dbReference type="ChEBI" id="CHEBI:15379"/>
        <dbReference type="ChEBI" id="CHEBI:16526"/>
        <dbReference type="ChEBI" id="CHEBI:16810"/>
        <dbReference type="ChEBI" id="CHEBI:16842"/>
        <dbReference type="ChEBI" id="CHEBI:30031"/>
        <dbReference type="ChEBI" id="CHEBI:74411"/>
        <dbReference type="ChEBI" id="CHEBI:74449"/>
    </reaction>
</comment>
<gene>
    <name evidence="25" type="ORF">CTAYLR_008444</name>
</gene>
<evidence type="ECO:0000256" key="4">
    <source>
        <dbReference type="ARBA" id="ARBA00012931"/>
    </source>
</evidence>
<keyword evidence="6" id="KW-0963">Cytoplasm</keyword>
<dbReference type="GO" id="GO:0046872">
    <property type="term" value="F:metal ion binding"/>
    <property type="evidence" value="ECO:0007669"/>
    <property type="project" value="UniProtKB-KW"/>
</dbReference>
<comment type="catalytic activity">
    <reaction evidence="19">
        <text>an N(6)-methyladenosine in mRNA + 2-oxoglutarate + O2 = an adenosine in mRNA + formaldehyde + succinate + CO2</text>
        <dbReference type="Rhea" id="RHEA:49520"/>
        <dbReference type="Rhea" id="RHEA-COMP:12414"/>
        <dbReference type="Rhea" id="RHEA-COMP:12417"/>
        <dbReference type="ChEBI" id="CHEBI:15379"/>
        <dbReference type="ChEBI" id="CHEBI:16526"/>
        <dbReference type="ChEBI" id="CHEBI:16810"/>
        <dbReference type="ChEBI" id="CHEBI:16842"/>
        <dbReference type="ChEBI" id="CHEBI:30031"/>
        <dbReference type="ChEBI" id="CHEBI:74411"/>
        <dbReference type="ChEBI" id="CHEBI:74449"/>
        <dbReference type="EC" id="1.14.11.53"/>
    </reaction>
</comment>
<dbReference type="InterPro" id="IPR032868">
    <property type="entry name" value="FTO"/>
</dbReference>
<evidence type="ECO:0000256" key="20">
    <source>
        <dbReference type="ARBA" id="ARBA00048582"/>
    </source>
</evidence>
<feature type="region of interest" description="Disordered" evidence="23">
    <location>
        <begin position="1"/>
        <end position="23"/>
    </location>
</feature>
<dbReference type="PANTHER" id="PTHR31291:SF2">
    <property type="entry name" value="ALPHA-KETOGLUTARATE-DEPENDENT DIOXYGENASE FTO"/>
    <property type="match status" value="1"/>
</dbReference>
<dbReference type="EC" id="1.14.11.53" evidence="4"/>
<dbReference type="AlphaFoldDB" id="A0AAD7XPX2"/>
<evidence type="ECO:0000256" key="22">
    <source>
        <dbReference type="ARBA" id="ARBA00049565"/>
    </source>
</evidence>
<reference evidence="25" key="1">
    <citation type="submission" date="2023-01" db="EMBL/GenBank/DDBJ databases">
        <title>Metagenome sequencing of chrysophaentin producing Chrysophaeum taylorii.</title>
        <authorList>
            <person name="Davison J."/>
            <person name="Bewley C."/>
        </authorList>
    </citation>
    <scope>NUCLEOTIDE SEQUENCE</scope>
    <source>
        <strain evidence="25">NIES-1699</strain>
    </source>
</reference>
<evidence type="ECO:0000313" key="25">
    <source>
        <dbReference type="EMBL" id="KAJ8609712.1"/>
    </source>
</evidence>
<feature type="domain" description="Alpha-ketoglutarate-dependent dioxygenase FTO catalytic" evidence="24">
    <location>
        <begin position="9"/>
        <end position="221"/>
    </location>
</feature>
<evidence type="ECO:0000259" key="24">
    <source>
        <dbReference type="SMART" id="SM01223"/>
    </source>
</evidence>
<evidence type="ECO:0000256" key="9">
    <source>
        <dbReference type="ARBA" id="ARBA00023002"/>
    </source>
</evidence>
<dbReference type="SMART" id="SM01223">
    <property type="entry name" value="FTO_NTD"/>
    <property type="match status" value="1"/>
</dbReference>
<evidence type="ECO:0000256" key="7">
    <source>
        <dbReference type="ARBA" id="ARBA00022723"/>
    </source>
</evidence>
<evidence type="ECO:0000256" key="19">
    <source>
        <dbReference type="ARBA" id="ARBA00048158"/>
    </source>
</evidence>
<organism evidence="25 26">
    <name type="scientific">Chrysophaeum taylorii</name>
    <dbReference type="NCBI Taxonomy" id="2483200"/>
    <lineage>
        <taxon>Eukaryota</taxon>
        <taxon>Sar</taxon>
        <taxon>Stramenopiles</taxon>
        <taxon>Ochrophyta</taxon>
        <taxon>Pelagophyceae</taxon>
        <taxon>Pelagomonadales</taxon>
        <taxon>Pelagomonadaceae</taxon>
        <taxon>Chrysophaeum</taxon>
    </lineage>
</organism>
<dbReference type="GO" id="GO:0042245">
    <property type="term" value="P:RNA repair"/>
    <property type="evidence" value="ECO:0007669"/>
    <property type="project" value="InterPro"/>
</dbReference>
<accession>A0AAD7XPX2</accession>
<evidence type="ECO:0000256" key="1">
    <source>
        <dbReference type="ARBA" id="ARBA00004324"/>
    </source>
</evidence>
<protein>
    <recommendedName>
        <fullName evidence="5">Alpha-ketoglutarate-dependent dioxygenase FTO</fullName>
        <ecNumber evidence="4">1.14.11.53</ecNumber>
    </recommendedName>
    <alternativeName>
        <fullName evidence="12">U6 small nuclear RNA (2'-O-methyladenosine-N(6)-)-demethylase FTO</fullName>
    </alternativeName>
    <alternativeName>
        <fullName evidence="13">U6 small nuclear RNA N(6)-methyladenosine-demethylase FTO</fullName>
    </alternativeName>
    <alternativeName>
        <fullName evidence="15">mRNA (2'-O-methyladenosine-N(6)-)-demethylase FTO</fullName>
    </alternativeName>
    <alternativeName>
        <fullName evidence="16">mRNA N(6)-methyladenosine demethylase FTO</fullName>
    </alternativeName>
    <alternativeName>
        <fullName evidence="14">tRNA N1-methyl adenine demethylase FTO</fullName>
    </alternativeName>
</protein>
<comment type="similarity">
    <text evidence="3">Belongs to the fto family.</text>
</comment>
<evidence type="ECO:0000313" key="26">
    <source>
        <dbReference type="Proteomes" id="UP001230188"/>
    </source>
</evidence>
<dbReference type="InterPro" id="IPR024367">
    <property type="entry name" value="FTO_cat_dom"/>
</dbReference>
<evidence type="ECO:0000256" key="10">
    <source>
        <dbReference type="ARBA" id="ARBA00023004"/>
    </source>
</evidence>
<evidence type="ECO:0000256" key="8">
    <source>
        <dbReference type="ARBA" id="ARBA00022964"/>
    </source>
</evidence>
<sequence length="403" mass="44487">MVAGRRKRSREPSSPSSSSSSSLFEVVEPFEEVPEARRALERLPYEVDVTQPMGLGTALAVTKVKRVLVGDEGATYKYLGLRLFAAPWPKELSKLDAALKNRAKALGAAECEFTASLVNKMENCSHEQAVSWHADSCLEHNSTIAVYQVVDGAGWRLGIRECRNAEGPQKRGGTPGEARHVPLVQGASAYFMLDDFNHHHQHAVLAGSGVRYSSTHRVARTRGHSASWVLGYAKSVQLSPSNWRAVSRAVDVLEFEWLCQWYVQGLRRNLEASWCPVIAKLEAAWLEFENVEKTRYDALLDAGGGTAASSKRAKKKRRLVASLGGGGVYDAAIEDFEAKRAKRDKWRTRERDKAYCARPPDLRPVSPPPFLARSPLPDLEAAIAHLRAAKEAYLATTTTTTFS</sequence>
<dbReference type="SUPFAM" id="SSF51197">
    <property type="entry name" value="Clavaminate synthase-like"/>
    <property type="match status" value="1"/>
</dbReference>
<dbReference type="Proteomes" id="UP001230188">
    <property type="component" value="Unassembled WGS sequence"/>
</dbReference>
<dbReference type="GO" id="GO:1990931">
    <property type="term" value="F:mRNA N6-methyladenosine dioxygenase activity"/>
    <property type="evidence" value="ECO:0007669"/>
    <property type="project" value="UniProtKB-EC"/>
</dbReference>
<dbReference type="PANTHER" id="PTHR31291">
    <property type="entry name" value="ALPHA-KETOGLUTARATE-DEPENDENT DIOXYGENASE FTO"/>
    <property type="match status" value="1"/>
</dbReference>
<keyword evidence="8" id="KW-0223">Dioxygenase</keyword>
<dbReference type="Pfam" id="PF12934">
    <property type="entry name" value="FTO_CTD"/>
    <property type="match status" value="1"/>
</dbReference>
<feature type="compositionally biased region" description="Low complexity" evidence="23">
    <location>
        <begin position="12"/>
        <end position="23"/>
    </location>
</feature>
<dbReference type="Gene3D" id="2.60.120.590">
    <property type="entry name" value="Alpha-ketoglutarate-dependent dioxygenase AlkB-like"/>
    <property type="match status" value="1"/>
</dbReference>
<dbReference type="EMBL" id="JAQMWT010000134">
    <property type="protein sequence ID" value="KAJ8609712.1"/>
    <property type="molecule type" value="Genomic_DNA"/>
</dbReference>
<evidence type="ECO:0000256" key="17">
    <source>
        <dbReference type="ARBA" id="ARBA00046452"/>
    </source>
</evidence>
<keyword evidence="26" id="KW-1185">Reference proteome</keyword>
<comment type="catalytic activity">
    <reaction evidence="22">
        <text>a 5'-end (N(7)-methyl 5'-triphosphoguanosine)-(N(6),2'-O-dimethyladenosine) in mRNA + 2-oxoglutarate + O2 = a 5'-end (N(7)-methyl 5'-triphosphoguanosine)-(2'-O-methyladenosine) in mRNA + formaldehyde + succinate + CO2</text>
        <dbReference type="Rhea" id="RHEA:57896"/>
        <dbReference type="Rhea" id="RHEA-COMP:11518"/>
        <dbReference type="Rhea" id="RHEA-COMP:11519"/>
        <dbReference type="ChEBI" id="CHEBI:15379"/>
        <dbReference type="ChEBI" id="CHEBI:16526"/>
        <dbReference type="ChEBI" id="CHEBI:16810"/>
        <dbReference type="ChEBI" id="CHEBI:16842"/>
        <dbReference type="ChEBI" id="CHEBI:30031"/>
        <dbReference type="ChEBI" id="CHEBI:85958"/>
        <dbReference type="ChEBI" id="CHEBI:85959"/>
    </reaction>
</comment>